<feature type="domain" description="DUF4352" evidence="2">
    <location>
        <begin position="75"/>
        <end position="178"/>
    </location>
</feature>
<gene>
    <name evidence="3" type="ORF">GCM10010517_04370</name>
</gene>
<dbReference type="Proteomes" id="UP001500831">
    <property type="component" value="Unassembled WGS sequence"/>
</dbReference>
<protein>
    <recommendedName>
        <fullName evidence="2">DUF4352 domain-containing protein</fullName>
    </recommendedName>
</protein>
<organism evidence="3 4">
    <name type="scientific">Streptosporangium fragile</name>
    <dbReference type="NCBI Taxonomy" id="46186"/>
    <lineage>
        <taxon>Bacteria</taxon>
        <taxon>Bacillati</taxon>
        <taxon>Actinomycetota</taxon>
        <taxon>Actinomycetes</taxon>
        <taxon>Streptosporangiales</taxon>
        <taxon>Streptosporangiaceae</taxon>
        <taxon>Streptosporangium</taxon>
    </lineage>
</organism>
<keyword evidence="1" id="KW-0732">Signal</keyword>
<evidence type="ECO:0000313" key="3">
    <source>
        <dbReference type="EMBL" id="GAA2847326.1"/>
    </source>
</evidence>
<evidence type="ECO:0000313" key="4">
    <source>
        <dbReference type="Proteomes" id="UP001500831"/>
    </source>
</evidence>
<sequence>MIPGIPSVTLPDVRNLILLTGAALAVTALTGCTGTGTPGTGAAPATASPPATPTPTYPLPARPVRPGEIPVGAAPVNDGDTRFHVIGLQKGLEGFFGSHAEWQAKGQYVVVRIVVENPGRTNSRFEAKRQRLVTADGTAYAVDKFAQAIKRQPDTLPLGAEVRIEMDLWFDIPQEAKVRAIRLFGDPPLGVGGGTDGAEVPLP</sequence>
<dbReference type="InterPro" id="IPR029050">
    <property type="entry name" value="Immunoprotect_excell_Ig-like"/>
</dbReference>
<comment type="caution">
    <text evidence="3">The sequence shown here is derived from an EMBL/GenBank/DDBJ whole genome shotgun (WGS) entry which is preliminary data.</text>
</comment>
<reference evidence="4" key="1">
    <citation type="journal article" date="2019" name="Int. J. Syst. Evol. Microbiol.">
        <title>The Global Catalogue of Microorganisms (GCM) 10K type strain sequencing project: providing services to taxonomists for standard genome sequencing and annotation.</title>
        <authorList>
            <consortium name="The Broad Institute Genomics Platform"/>
            <consortium name="The Broad Institute Genome Sequencing Center for Infectious Disease"/>
            <person name="Wu L."/>
            <person name="Ma J."/>
        </authorList>
    </citation>
    <scope>NUCLEOTIDE SEQUENCE [LARGE SCALE GENOMIC DNA]</scope>
    <source>
        <strain evidence="4">JCM 6242</strain>
    </source>
</reference>
<dbReference type="Gene3D" id="2.60.40.1240">
    <property type="match status" value="1"/>
</dbReference>
<dbReference type="EMBL" id="BAAAVI010000002">
    <property type="protein sequence ID" value="GAA2847326.1"/>
    <property type="molecule type" value="Genomic_DNA"/>
</dbReference>
<proteinExistence type="predicted"/>
<evidence type="ECO:0000259" key="2">
    <source>
        <dbReference type="Pfam" id="PF11611"/>
    </source>
</evidence>
<dbReference type="Pfam" id="PF11611">
    <property type="entry name" value="DUF4352"/>
    <property type="match status" value="1"/>
</dbReference>
<dbReference type="InterPro" id="IPR029051">
    <property type="entry name" value="DUF4352"/>
</dbReference>
<keyword evidence="4" id="KW-1185">Reference proteome</keyword>
<accession>A0ABP6I5P7</accession>
<evidence type="ECO:0000256" key="1">
    <source>
        <dbReference type="ARBA" id="ARBA00022729"/>
    </source>
</evidence>
<name>A0ABP6I5P7_9ACTN</name>